<accession>A0AAV2YVF7</accession>
<dbReference type="InterPro" id="IPR001322">
    <property type="entry name" value="Lamin_tail_dom"/>
</dbReference>
<dbReference type="SUPFAM" id="SSF74853">
    <property type="entry name" value="Lamin A/C globular tail domain"/>
    <property type="match status" value="1"/>
</dbReference>
<keyword evidence="1" id="KW-1133">Transmembrane helix</keyword>
<evidence type="ECO:0000313" key="4">
    <source>
        <dbReference type="Proteomes" id="UP001146120"/>
    </source>
</evidence>
<proteinExistence type="predicted"/>
<organism evidence="3 4">
    <name type="scientific">Lagenidium giganteum</name>
    <dbReference type="NCBI Taxonomy" id="4803"/>
    <lineage>
        <taxon>Eukaryota</taxon>
        <taxon>Sar</taxon>
        <taxon>Stramenopiles</taxon>
        <taxon>Oomycota</taxon>
        <taxon>Peronosporomycetes</taxon>
        <taxon>Pythiales</taxon>
        <taxon>Pythiaceae</taxon>
    </lineage>
</organism>
<dbReference type="AlphaFoldDB" id="A0AAV2YVF7"/>
<evidence type="ECO:0000259" key="2">
    <source>
        <dbReference type="PROSITE" id="PS51841"/>
    </source>
</evidence>
<name>A0AAV2YVF7_9STRA</name>
<comment type="caution">
    <text evidence="3">The sequence shown here is derived from an EMBL/GenBank/DDBJ whole genome shotgun (WGS) entry which is preliminary data.</text>
</comment>
<feature type="transmembrane region" description="Helical" evidence="1">
    <location>
        <begin position="303"/>
        <end position="322"/>
    </location>
</feature>
<keyword evidence="1" id="KW-0472">Membrane</keyword>
<dbReference type="Pfam" id="PF00932">
    <property type="entry name" value="LTD"/>
    <property type="match status" value="1"/>
</dbReference>
<protein>
    <recommendedName>
        <fullName evidence="2">LTD domain-containing protein</fullName>
    </recommendedName>
</protein>
<dbReference type="InterPro" id="IPR036415">
    <property type="entry name" value="Lamin_tail_dom_sf"/>
</dbReference>
<dbReference type="PROSITE" id="PS51841">
    <property type="entry name" value="LTD"/>
    <property type="match status" value="1"/>
</dbReference>
<feature type="transmembrane region" description="Helical" evidence="1">
    <location>
        <begin position="456"/>
        <end position="483"/>
    </location>
</feature>
<feature type="transmembrane region" description="Helical" evidence="1">
    <location>
        <begin position="264"/>
        <end position="288"/>
    </location>
</feature>
<evidence type="ECO:0000256" key="1">
    <source>
        <dbReference type="SAM" id="Phobius"/>
    </source>
</evidence>
<gene>
    <name evidence="3" type="ORF">N0F65_000837</name>
</gene>
<evidence type="ECO:0000313" key="3">
    <source>
        <dbReference type="EMBL" id="DAZ98642.1"/>
    </source>
</evidence>
<feature type="transmembrane region" description="Helical" evidence="1">
    <location>
        <begin position="369"/>
        <end position="391"/>
    </location>
</feature>
<dbReference type="Proteomes" id="UP001146120">
    <property type="component" value="Unassembled WGS sequence"/>
</dbReference>
<keyword evidence="4" id="KW-1185">Reference proteome</keyword>
<keyword evidence="1" id="KW-0812">Transmembrane</keyword>
<reference evidence="3" key="2">
    <citation type="journal article" date="2023" name="Microbiol Resour">
        <title>Decontamination and Annotation of the Draft Genome Sequence of the Oomycete Lagenidium giganteum ARSEF 373.</title>
        <authorList>
            <person name="Morgan W.R."/>
            <person name="Tartar A."/>
        </authorList>
    </citation>
    <scope>NUCLEOTIDE SEQUENCE</scope>
    <source>
        <strain evidence="3">ARSEF 373</strain>
    </source>
</reference>
<feature type="domain" description="LTD" evidence="2">
    <location>
        <begin position="41"/>
        <end position="185"/>
    </location>
</feature>
<dbReference type="EMBL" id="DAKRPA010000101">
    <property type="protein sequence ID" value="DAZ98642.1"/>
    <property type="molecule type" value="Genomic_DNA"/>
</dbReference>
<reference evidence="3" key="1">
    <citation type="submission" date="2022-11" db="EMBL/GenBank/DDBJ databases">
        <authorList>
            <person name="Morgan W.R."/>
            <person name="Tartar A."/>
        </authorList>
    </citation>
    <scope>NUCLEOTIDE SEQUENCE</scope>
    <source>
        <strain evidence="3">ARSEF 373</strain>
    </source>
</reference>
<feature type="transmembrane region" description="Helical" evidence="1">
    <location>
        <begin position="334"/>
        <end position="357"/>
    </location>
</feature>
<feature type="transmembrane region" description="Helical" evidence="1">
    <location>
        <begin position="412"/>
        <end position="436"/>
    </location>
</feature>
<sequence>MNAGRHYCIATCGTIATRARPAMKYPLLRRLRLPTLDRQVARASMQICHKVVMQQLYISRVDVQKQWVVISNPSDQAIDLTGYTVTNADASKVFHFPSKYILMDGEEVTIWCSPDLLTQTNPKLTTTLLVGSINLVTDNLLQPYLFWTRPDGSLRNAPFFLPRRTNEVVLLDPFMIEVASLQVSESGKKDFRVLNCVSAHAPASHTSSNSSSSSSSLIFCAGCLSPPSLFTSLSGRGPARPSRRRYVFSRYWGVVSDKPFVKHFLAVLLAPVVESLRAVFILKLLLLFQNAPSREALQRHSPALGWHVACMLTWMVALDVLARRLSLWVKSGHMVTIMSCVSLVLDQLAVVALYSSLDRVYPELRPTTSYLWMLELALACVCLTAVHCEFLDHRRQWHPVFKQLARLDYFRSNWVLACAAGRDLLLYVLLVLPFTGRSAVIDPSSRPWLAPLIRGIGYALVPLFTMAVGMDFIRGAAMLWHLLRYPWLHHRQRRRRHHSRSKSR</sequence>
<dbReference type="Gene3D" id="2.60.40.1260">
    <property type="entry name" value="Lamin Tail domain"/>
    <property type="match status" value="1"/>
</dbReference>